<dbReference type="EMBL" id="BAABAT010000045">
    <property type="protein sequence ID" value="GAA4261328.1"/>
    <property type="molecule type" value="Genomic_DNA"/>
</dbReference>
<evidence type="ECO:0000256" key="1">
    <source>
        <dbReference type="ARBA" id="ARBA00023015"/>
    </source>
</evidence>
<protein>
    <recommendedName>
        <fullName evidence="5">RNA polymerase sigma-70 region 2 domain-containing protein</fullName>
    </recommendedName>
</protein>
<dbReference type="InterPro" id="IPR013325">
    <property type="entry name" value="RNA_pol_sigma_r2"/>
</dbReference>
<keyword evidence="3" id="KW-0804">Transcription</keyword>
<gene>
    <name evidence="6" type="ORF">GCM10022255_093530</name>
</gene>
<comment type="caution">
    <text evidence="6">The sequence shown here is derived from an EMBL/GenBank/DDBJ whole genome shotgun (WGS) entry which is preliminary data.</text>
</comment>
<feature type="compositionally biased region" description="Low complexity" evidence="4">
    <location>
        <begin position="93"/>
        <end position="105"/>
    </location>
</feature>
<keyword evidence="2" id="KW-0731">Sigma factor</keyword>
<accession>A0ABP8DPZ6</accession>
<evidence type="ECO:0000313" key="6">
    <source>
        <dbReference type="EMBL" id="GAA4261328.1"/>
    </source>
</evidence>
<keyword evidence="1" id="KW-0805">Transcription regulation</keyword>
<dbReference type="Proteomes" id="UP001500620">
    <property type="component" value="Unassembled WGS sequence"/>
</dbReference>
<keyword evidence="7" id="KW-1185">Reference proteome</keyword>
<evidence type="ECO:0000313" key="7">
    <source>
        <dbReference type="Proteomes" id="UP001500620"/>
    </source>
</evidence>
<organism evidence="6 7">
    <name type="scientific">Dactylosporangium darangshiense</name>
    <dbReference type="NCBI Taxonomy" id="579108"/>
    <lineage>
        <taxon>Bacteria</taxon>
        <taxon>Bacillati</taxon>
        <taxon>Actinomycetota</taxon>
        <taxon>Actinomycetes</taxon>
        <taxon>Micromonosporales</taxon>
        <taxon>Micromonosporaceae</taxon>
        <taxon>Dactylosporangium</taxon>
    </lineage>
</organism>
<dbReference type="PANTHER" id="PTHR43133:SF53">
    <property type="entry name" value="ECF RNA POLYMERASE SIGMA-E FACTOR"/>
    <property type="match status" value="1"/>
</dbReference>
<proteinExistence type="predicted"/>
<dbReference type="InterPro" id="IPR039425">
    <property type="entry name" value="RNA_pol_sigma-70-like"/>
</dbReference>
<sequence>MLVVSVADEALPADAVIVARLRQRDEAMFAALIDAWSPGLLRAARAFVADEHAAQDVVQETWLGVLRGIATFEGRSSVRTWVYRILAAVAWPSRPRPTGGRPPSGSREKQTGGRPASVTAWFWWSRCWSTPRCRWC</sequence>
<evidence type="ECO:0000256" key="4">
    <source>
        <dbReference type="SAM" id="MobiDB-lite"/>
    </source>
</evidence>
<feature type="region of interest" description="Disordered" evidence="4">
    <location>
        <begin position="93"/>
        <end position="114"/>
    </location>
</feature>
<dbReference type="InterPro" id="IPR007627">
    <property type="entry name" value="RNA_pol_sigma70_r2"/>
</dbReference>
<evidence type="ECO:0000256" key="2">
    <source>
        <dbReference type="ARBA" id="ARBA00023082"/>
    </source>
</evidence>
<dbReference type="Gene3D" id="1.10.1740.10">
    <property type="match status" value="1"/>
</dbReference>
<evidence type="ECO:0000256" key="3">
    <source>
        <dbReference type="ARBA" id="ARBA00023163"/>
    </source>
</evidence>
<dbReference type="SUPFAM" id="SSF88946">
    <property type="entry name" value="Sigma2 domain of RNA polymerase sigma factors"/>
    <property type="match status" value="1"/>
</dbReference>
<dbReference type="PANTHER" id="PTHR43133">
    <property type="entry name" value="RNA POLYMERASE ECF-TYPE SIGMA FACTO"/>
    <property type="match status" value="1"/>
</dbReference>
<name>A0ABP8DPZ6_9ACTN</name>
<evidence type="ECO:0000259" key="5">
    <source>
        <dbReference type="Pfam" id="PF04542"/>
    </source>
</evidence>
<reference evidence="7" key="1">
    <citation type="journal article" date="2019" name="Int. J. Syst. Evol. Microbiol.">
        <title>The Global Catalogue of Microorganisms (GCM) 10K type strain sequencing project: providing services to taxonomists for standard genome sequencing and annotation.</title>
        <authorList>
            <consortium name="The Broad Institute Genomics Platform"/>
            <consortium name="The Broad Institute Genome Sequencing Center for Infectious Disease"/>
            <person name="Wu L."/>
            <person name="Ma J."/>
        </authorList>
    </citation>
    <scope>NUCLEOTIDE SEQUENCE [LARGE SCALE GENOMIC DNA]</scope>
    <source>
        <strain evidence="7">JCM 17441</strain>
    </source>
</reference>
<feature type="domain" description="RNA polymerase sigma-70 region 2" evidence="5">
    <location>
        <begin position="32"/>
        <end position="86"/>
    </location>
</feature>
<dbReference type="Pfam" id="PF04542">
    <property type="entry name" value="Sigma70_r2"/>
    <property type="match status" value="1"/>
</dbReference>